<dbReference type="Proteomes" id="UP000077266">
    <property type="component" value="Unassembled WGS sequence"/>
</dbReference>
<evidence type="ECO:0000313" key="1">
    <source>
        <dbReference type="EMBL" id="KZV83855.1"/>
    </source>
</evidence>
<keyword evidence="2" id="KW-1185">Reference proteome</keyword>
<dbReference type="OrthoDB" id="3145912at2759"/>
<dbReference type="AlphaFoldDB" id="A0A165D605"/>
<dbReference type="InParanoid" id="A0A165D605"/>
<gene>
    <name evidence="1" type="ORF">EXIGLDRAFT_727902</name>
</gene>
<evidence type="ECO:0008006" key="3">
    <source>
        <dbReference type="Google" id="ProtNLM"/>
    </source>
</evidence>
<sequence>MSTPPITAPTELPAELLRRIIEQAAREAQLDDLEWMAQSLAIVCRDVHSWILPILYHTLALNGLFDASLSRETFQPAPYMAHVRCLMLMGASNRAYALHPDILAAFPHVHTFAINRVSLRRLGLVCDFAPSRLIYFSRSDRLFRDRHASQTLRHVTHLRVDAYDSWTVEIARLLPSLSHLFLDYIEKVGGWPQVGVVEDHLRTVLLCHPNCTRIVLQFHDRVDSFEDTPVVSLLRAESNVRDPRIHVYRSPVQTNAQASRWRMFKACARDVRAEGDIWEAGVPLFTGDAE</sequence>
<proteinExistence type="predicted"/>
<protein>
    <recommendedName>
        <fullName evidence="3">F-box domain-containing protein</fullName>
    </recommendedName>
</protein>
<name>A0A165D605_EXIGL</name>
<reference evidence="1 2" key="1">
    <citation type="journal article" date="2016" name="Mol. Biol. Evol.">
        <title>Comparative Genomics of Early-Diverging Mushroom-Forming Fungi Provides Insights into the Origins of Lignocellulose Decay Capabilities.</title>
        <authorList>
            <person name="Nagy L.G."/>
            <person name="Riley R."/>
            <person name="Tritt A."/>
            <person name="Adam C."/>
            <person name="Daum C."/>
            <person name="Floudas D."/>
            <person name="Sun H."/>
            <person name="Yadav J.S."/>
            <person name="Pangilinan J."/>
            <person name="Larsson K.H."/>
            <person name="Matsuura K."/>
            <person name="Barry K."/>
            <person name="Labutti K."/>
            <person name="Kuo R."/>
            <person name="Ohm R.A."/>
            <person name="Bhattacharya S.S."/>
            <person name="Shirouzu T."/>
            <person name="Yoshinaga Y."/>
            <person name="Martin F.M."/>
            <person name="Grigoriev I.V."/>
            <person name="Hibbett D.S."/>
        </authorList>
    </citation>
    <scope>NUCLEOTIDE SEQUENCE [LARGE SCALE GENOMIC DNA]</scope>
    <source>
        <strain evidence="1 2">HHB12029</strain>
    </source>
</reference>
<accession>A0A165D605</accession>
<evidence type="ECO:0000313" key="2">
    <source>
        <dbReference type="Proteomes" id="UP000077266"/>
    </source>
</evidence>
<dbReference type="EMBL" id="KV426252">
    <property type="protein sequence ID" value="KZV83855.1"/>
    <property type="molecule type" value="Genomic_DNA"/>
</dbReference>
<organism evidence="1 2">
    <name type="scientific">Exidia glandulosa HHB12029</name>
    <dbReference type="NCBI Taxonomy" id="1314781"/>
    <lineage>
        <taxon>Eukaryota</taxon>
        <taxon>Fungi</taxon>
        <taxon>Dikarya</taxon>
        <taxon>Basidiomycota</taxon>
        <taxon>Agaricomycotina</taxon>
        <taxon>Agaricomycetes</taxon>
        <taxon>Auriculariales</taxon>
        <taxon>Exidiaceae</taxon>
        <taxon>Exidia</taxon>
    </lineage>
</organism>